<feature type="region of interest" description="Disordered" evidence="1">
    <location>
        <begin position="91"/>
        <end position="158"/>
    </location>
</feature>
<evidence type="ECO:0000256" key="1">
    <source>
        <dbReference type="SAM" id="MobiDB-lite"/>
    </source>
</evidence>
<feature type="transmembrane region" description="Helical" evidence="2">
    <location>
        <begin position="613"/>
        <end position="634"/>
    </location>
</feature>
<evidence type="ECO:0000256" key="2">
    <source>
        <dbReference type="SAM" id="Phobius"/>
    </source>
</evidence>
<feature type="region of interest" description="Disordered" evidence="1">
    <location>
        <begin position="1"/>
        <end position="34"/>
    </location>
</feature>
<accession>A0A9P7B2C7</accession>
<keyword evidence="2" id="KW-0812">Transmembrane</keyword>
<feature type="transmembrane region" description="Helical" evidence="2">
    <location>
        <begin position="474"/>
        <end position="497"/>
    </location>
</feature>
<gene>
    <name evidence="3" type="ORF">C6P46_001297</name>
</gene>
<feature type="compositionally biased region" description="Basic and acidic residues" evidence="1">
    <location>
        <begin position="118"/>
        <end position="129"/>
    </location>
</feature>
<protein>
    <submittedName>
        <fullName evidence="3">Uncharacterized protein</fullName>
    </submittedName>
</protein>
<feature type="compositionally biased region" description="Polar residues" evidence="1">
    <location>
        <begin position="10"/>
        <end position="23"/>
    </location>
</feature>
<feature type="compositionally biased region" description="Basic and acidic residues" evidence="1">
    <location>
        <begin position="142"/>
        <end position="151"/>
    </location>
</feature>
<keyword evidence="4" id="KW-1185">Reference proteome</keyword>
<keyword evidence="2" id="KW-0472">Membrane</keyword>
<evidence type="ECO:0000313" key="3">
    <source>
        <dbReference type="EMBL" id="KAG0655008.1"/>
    </source>
</evidence>
<feature type="transmembrane region" description="Helical" evidence="2">
    <location>
        <begin position="785"/>
        <end position="805"/>
    </location>
</feature>
<sequence length="1387" mass="155183">MPLSLVAEATSVTALSTTPESPSNPRPRRGRKTALSDKISHLVSRFEPPCPPQATVAKPLLSSTISPFAEDEADEPETAVHGMEAEREIPAAVIPGDKGDSYGAGSSSSPVLDVLADGIKDKPQARDGVDATPATNAPPATRKSDRLETAPRSDSLPAYREMSYGELCQATPLHVPTDEEDKGDLGNSNPFADVFAVNEFADPLLADPDLFRPRTGSPALQTPPPPTTRSVPLHWVFARNAEPLVLPGLDEAIDALGGAAHFTPMPPPLGTGHEIPCVTKRESGETERTDIFELTTTGGKVTRRSAEWQGWERWVRDGPPPSRWSRIVRAVLPFSWRRRSGSTDPSLDEAAREAHLTTAQYKRSLIFPPFHLLPPKMTVTDLKANRRRPAPLVTMQTVLKIVGNGILGAAGSSKGISLTTLEGLRDLMQVVTLLVSSSGSPLLPSARNTEPSPGVLRTVFVTVPAFLSLDLVSAFGNALIFLLVLTLVTFVALYEFMRFTGGWRSPKSRHLHGTLDLGEGYDRDGIGAEQQSWRNSRGWRILVTFWCTSLYLPLSKLAIGALVFTDDYWPIANPYLATGQDKPDLAPLGPAQEYHEPLDFCYRTSMRRDSINLTFILLPIAALVILTLSLWLPWRLWSVINCEKPKVDAWTELGERRRNLNAEYQRLLDVDPSPFSFLYKDFRQSWATFRSIYLVFKLVNVFIVVVIQKHNCVFRHSSTTYLSVIRQGCLLAFLSLYSVFAMKTLPYLDIPSNSSDVSSRIGYSLLAMLGLLAALGFPKTDPAQLAVNIVLYTLSIYFVVIGTSLDFSIDIFSPSLNLDKHINRRVWQETLATIFLCSLDFAMPADRSLVYAGEVAPYLLGFTGSPAERLVENLKILRTIGLPAYQEAVAHSSDPRLAQLRDTILERLLGPDRYYDPVESIARIRSLFGRVDVVPFPFTVIFRYDDSPAHPLYLVTIHELELLVKQNSSDHVLAARRVRLALRALEGQVVFAPHTETVSSESLFRPRAEARASYRQAVLRIERNSKFQWQGYNCSSGFDVQLEYSDGEAIQSDGRIRKGLRLTRSAHKLGVFSDFQLSKPLAILFRQNRQIIEARQPLVEATLQAHTRYFAHQAIAKQHALSYSMLLSAFLQRDLESLARNETCPVRQLATTHDLSVQHLQERWGCVHQSPGRTWWYLLWDDLWRRNRNEVNLPEHRFSPHYSTSICYHPMKRKDLESFLLDSGLGVGRSAFFHPGLLNKIYFYLGSLLLTDTPFLHLGSDTPERLSRLAARLASVHRREARPTREQVSRFTVSTGAGTDENDGEIRHRAAFLWEEAVVEPRPPASEVVRWMRWVLTVRLPQKVAVFFGVSPVVTDWRPRRGEELLIDLAADDEPSTARDEGSMQCR</sequence>
<feature type="compositionally biased region" description="Low complexity" evidence="1">
    <location>
        <begin position="131"/>
        <end position="141"/>
    </location>
</feature>
<proteinExistence type="predicted"/>
<name>A0A9P7B2C7_RHOMI</name>
<feature type="region of interest" description="Disordered" evidence="1">
    <location>
        <begin position="207"/>
        <end position="227"/>
    </location>
</feature>
<keyword evidence="2" id="KW-1133">Transmembrane helix</keyword>
<evidence type="ECO:0000313" key="4">
    <source>
        <dbReference type="Proteomes" id="UP000777482"/>
    </source>
</evidence>
<organism evidence="3 4">
    <name type="scientific">Rhodotorula mucilaginosa</name>
    <name type="common">Yeast</name>
    <name type="synonym">Rhodotorula rubra</name>
    <dbReference type="NCBI Taxonomy" id="5537"/>
    <lineage>
        <taxon>Eukaryota</taxon>
        <taxon>Fungi</taxon>
        <taxon>Dikarya</taxon>
        <taxon>Basidiomycota</taxon>
        <taxon>Pucciniomycotina</taxon>
        <taxon>Microbotryomycetes</taxon>
        <taxon>Sporidiobolales</taxon>
        <taxon>Sporidiobolaceae</taxon>
        <taxon>Rhodotorula</taxon>
    </lineage>
</organism>
<feature type="transmembrane region" description="Helical" evidence="2">
    <location>
        <begin position="760"/>
        <end position="778"/>
    </location>
</feature>
<reference evidence="3 4" key="1">
    <citation type="submission" date="2020-11" db="EMBL/GenBank/DDBJ databases">
        <title>Kefir isolates.</title>
        <authorList>
            <person name="Marcisauskas S."/>
            <person name="Kim Y."/>
            <person name="Blasche S."/>
        </authorList>
    </citation>
    <scope>NUCLEOTIDE SEQUENCE [LARGE SCALE GENOMIC DNA]</scope>
    <source>
        <strain evidence="3 4">KR</strain>
    </source>
</reference>
<dbReference type="Proteomes" id="UP000777482">
    <property type="component" value="Unassembled WGS sequence"/>
</dbReference>
<feature type="transmembrane region" description="Helical" evidence="2">
    <location>
        <begin position="687"/>
        <end position="707"/>
    </location>
</feature>
<comment type="caution">
    <text evidence="3">The sequence shown here is derived from an EMBL/GenBank/DDBJ whole genome shotgun (WGS) entry which is preliminary data.</text>
</comment>
<feature type="transmembrane region" description="Helical" evidence="2">
    <location>
        <begin position="719"/>
        <end position="740"/>
    </location>
</feature>
<dbReference type="EMBL" id="PUHQ01000132">
    <property type="protein sequence ID" value="KAG0655008.1"/>
    <property type="molecule type" value="Genomic_DNA"/>
</dbReference>
<dbReference type="OrthoDB" id="10261361at2759"/>